<feature type="compositionally biased region" description="Basic and acidic residues" evidence="1">
    <location>
        <begin position="211"/>
        <end position="221"/>
    </location>
</feature>
<evidence type="ECO:0000313" key="2">
    <source>
        <dbReference type="EMBL" id="KPI90167.1"/>
    </source>
</evidence>
<keyword evidence="3" id="KW-1185">Reference proteome</keyword>
<dbReference type="VEuPathDB" id="TriTrypDB:Lsey_0009_0160"/>
<dbReference type="OrthoDB" id="271369at2759"/>
<feature type="region of interest" description="Disordered" evidence="1">
    <location>
        <begin position="128"/>
        <end position="173"/>
    </location>
</feature>
<evidence type="ECO:0000313" key="3">
    <source>
        <dbReference type="Proteomes" id="UP000038009"/>
    </source>
</evidence>
<organism evidence="2 3">
    <name type="scientific">Leptomonas seymouri</name>
    <dbReference type="NCBI Taxonomy" id="5684"/>
    <lineage>
        <taxon>Eukaryota</taxon>
        <taxon>Discoba</taxon>
        <taxon>Euglenozoa</taxon>
        <taxon>Kinetoplastea</taxon>
        <taxon>Metakinetoplastina</taxon>
        <taxon>Trypanosomatida</taxon>
        <taxon>Trypanosomatidae</taxon>
        <taxon>Leishmaniinae</taxon>
        <taxon>Leptomonas</taxon>
    </lineage>
</organism>
<feature type="region of interest" description="Disordered" evidence="1">
    <location>
        <begin position="104"/>
        <end position="123"/>
    </location>
</feature>
<feature type="region of interest" description="Disordered" evidence="1">
    <location>
        <begin position="198"/>
        <end position="221"/>
    </location>
</feature>
<proteinExistence type="predicted"/>
<sequence length="312" mass="35344">MKFTHREIEEDRRKPVGSLFMQTMDRDSMPPRAHRNQKARMLDAHSLPDTDLSLYAHSTPQRAPTPLHGRRHFSQYGRHTDCTRGDWVRPMNGVRRCVTPNGGVDHIGSNMTPRPSSLVSTPRQKRYIPAPTRESPTRPFWLGDAGVKGSMRRGSSAARNSSVSGPVYSRNTSRHDHLAVGSLLPFPEKPVERPVLVPLPPQKQRTSGRRLFPEQRSRSVDDTHRGVRMVTPQPHWRSAADRQWDFLELGIGRWETRAPLYHNHSTISVGGGPIIESRKPEPLKQRWRGGNCGSATPMPRSYDIITGRPLVH</sequence>
<reference evidence="2 3" key="1">
    <citation type="journal article" date="2015" name="PLoS Pathog.">
        <title>Leptomonas seymouri: Adaptations to the Dixenous Life Cycle Analyzed by Genome Sequencing, Transcriptome Profiling and Co-infection with Leishmania donovani.</title>
        <authorList>
            <person name="Kraeva N."/>
            <person name="Butenko A."/>
            <person name="Hlavacova J."/>
            <person name="Kostygov A."/>
            <person name="Myskova J."/>
            <person name="Grybchuk D."/>
            <person name="Lestinova T."/>
            <person name="Votypka J."/>
            <person name="Volf P."/>
            <person name="Opperdoes F."/>
            <person name="Flegontov P."/>
            <person name="Lukes J."/>
            <person name="Yurchenko V."/>
        </authorList>
    </citation>
    <scope>NUCLEOTIDE SEQUENCE [LARGE SCALE GENOMIC DNA]</scope>
    <source>
        <strain evidence="2 3">ATCC 30220</strain>
    </source>
</reference>
<feature type="compositionally biased region" description="Polar residues" evidence="1">
    <location>
        <begin position="109"/>
        <end position="122"/>
    </location>
</feature>
<name>A0A0N0P913_LEPSE</name>
<gene>
    <name evidence="2" type="ORF">ABL78_0685</name>
</gene>
<evidence type="ECO:0000256" key="1">
    <source>
        <dbReference type="SAM" id="MobiDB-lite"/>
    </source>
</evidence>
<dbReference type="Proteomes" id="UP000038009">
    <property type="component" value="Unassembled WGS sequence"/>
</dbReference>
<protein>
    <submittedName>
        <fullName evidence="2">Uncharacterized protein</fullName>
    </submittedName>
</protein>
<comment type="caution">
    <text evidence="2">The sequence shown here is derived from an EMBL/GenBank/DDBJ whole genome shotgun (WGS) entry which is preliminary data.</text>
</comment>
<dbReference type="EMBL" id="LJSK01000009">
    <property type="protein sequence ID" value="KPI90167.1"/>
    <property type="molecule type" value="Genomic_DNA"/>
</dbReference>
<dbReference type="AlphaFoldDB" id="A0A0N0P913"/>
<accession>A0A0N0P913</accession>
<dbReference type="OMA" id="THRGVRM"/>